<feature type="region of interest" description="Disordered" evidence="1">
    <location>
        <begin position="25"/>
        <end position="47"/>
    </location>
</feature>
<feature type="compositionally biased region" description="Basic and acidic residues" evidence="1">
    <location>
        <begin position="333"/>
        <end position="354"/>
    </location>
</feature>
<evidence type="ECO:0000313" key="2">
    <source>
        <dbReference type="EMBL" id="GJN89258.1"/>
    </source>
</evidence>
<protein>
    <submittedName>
        <fullName evidence="2">Uncharacterized protein</fullName>
    </submittedName>
</protein>
<proteinExistence type="predicted"/>
<organism evidence="2 3">
    <name type="scientific">Rhodotorula paludigena</name>
    <dbReference type="NCBI Taxonomy" id="86838"/>
    <lineage>
        <taxon>Eukaryota</taxon>
        <taxon>Fungi</taxon>
        <taxon>Dikarya</taxon>
        <taxon>Basidiomycota</taxon>
        <taxon>Pucciniomycotina</taxon>
        <taxon>Microbotryomycetes</taxon>
        <taxon>Sporidiobolales</taxon>
        <taxon>Sporidiobolaceae</taxon>
        <taxon>Rhodotorula</taxon>
    </lineage>
</organism>
<feature type="region of interest" description="Disordered" evidence="1">
    <location>
        <begin position="184"/>
        <end position="214"/>
    </location>
</feature>
<dbReference type="EMBL" id="BQKY01000004">
    <property type="protein sequence ID" value="GJN89258.1"/>
    <property type="molecule type" value="Genomic_DNA"/>
</dbReference>
<feature type="compositionally biased region" description="Acidic residues" evidence="1">
    <location>
        <begin position="306"/>
        <end position="319"/>
    </location>
</feature>
<gene>
    <name evidence="2" type="ORF">Rhopal_002237-T1</name>
</gene>
<sequence>MAAPLVSSAYLAQAAVSAAARSAAASPVASTSRERSISFNSQHSGKAREDVLADALDLLDDDSDYDDDEEDLVDEWFLDPTSDEAILMKALAYCKTLSSIGQRYATDLPMRVLAVATGFTEALSSLSLGAGDDLVAPVPRVPTLRRRTASPPPASGTLTPAELETAHARSFGDSLLSGLSSLAASRAPTPPLERSRSASPSMPPLVSSAEHDPSATAAREELLQLYQFTAAGQHRHSTALDRLLENVAETARERRLSAGAGSGAGASAVEAAREEPTREVTLTQEDGTAILRVRAVDRGVEYVFEIAEDEDEVEGEDDETPRREDDPEAEEAERERDEQEQRVARRRVRDLVGR</sequence>
<accession>A0AAV5GKR8</accession>
<name>A0AAV5GKR8_9BASI</name>
<reference evidence="2 3" key="1">
    <citation type="submission" date="2021-12" db="EMBL/GenBank/DDBJ databases">
        <title>High titer production of polyol ester of fatty acids by Rhodotorula paludigena BS15 towards product separation-free biomass refinery.</title>
        <authorList>
            <person name="Mano J."/>
            <person name="Ono H."/>
            <person name="Tanaka T."/>
            <person name="Naito K."/>
            <person name="Sushida H."/>
            <person name="Ike M."/>
            <person name="Tokuyasu K."/>
            <person name="Kitaoka M."/>
        </authorList>
    </citation>
    <scope>NUCLEOTIDE SEQUENCE [LARGE SCALE GENOMIC DNA]</scope>
    <source>
        <strain evidence="2 3">BS15</strain>
    </source>
</reference>
<keyword evidence="3" id="KW-1185">Reference proteome</keyword>
<comment type="caution">
    <text evidence="2">The sequence shown here is derived from an EMBL/GenBank/DDBJ whole genome shotgun (WGS) entry which is preliminary data.</text>
</comment>
<evidence type="ECO:0000256" key="1">
    <source>
        <dbReference type="SAM" id="MobiDB-lite"/>
    </source>
</evidence>
<feature type="region of interest" description="Disordered" evidence="1">
    <location>
        <begin position="305"/>
        <end position="354"/>
    </location>
</feature>
<feature type="region of interest" description="Disordered" evidence="1">
    <location>
        <begin position="256"/>
        <end position="279"/>
    </location>
</feature>
<dbReference type="AlphaFoldDB" id="A0AAV5GKR8"/>
<evidence type="ECO:0000313" key="3">
    <source>
        <dbReference type="Proteomes" id="UP001342314"/>
    </source>
</evidence>
<dbReference type="Proteomes" id="UP001342314">
    <property type="component" value="Unassembled WGS sequence"/>
</dbReference>